<evidence type="ECO:0000313" key="1">
    <source>
        <dbReference type="EMBL" id="PNH36365.1"/>
    </source>
</evidence>
<dbReference type="EMBL" id="MPSH01000001">
    <property type="protein sequence ID" value="PNH36365.1"/>
    <property type="molecule type" value="Genomic_DNA"/>
</dbReference>
<dbReference type="AlphaFoldDB" id="A0AA44WT60"/>
<gene>
    <name evidence="1" type="ORF">BJF96_g477</name>
</gene>
<accession>A0AA44WT60</accession>
<protein>
    <submittedName>
        <fullName evidence="1">Uncharacterized protein</fullName>
    </submittedName>
</protein>
<proteinExistence type="predicted"/>
<sequence>MQLRTAVFPRAVRVRIHLVLRTVSDHEPFFLLDLELSGPDVKVACYRPNQVEQSASSPLKGTSNKDYRPTLRAIPRCCKDCTCTWVTTGIPTSLCVPVKLSCGPYNKGVHLDAFTQLCLTENRTHYRVVLNFVMASST</sequence>
<reference evidence="1 2" key="1">
    <citation type="submission" date="2017-12" db="EMBL/GenBank/DDBJ databases">
        <title>Comparative genomics yields insights into virulence evolution of Verticillium dahliae.</title>
        <authorList>
            <person name="Fan R."/>
            <person name="Armitage A.D."/>
            <person name="Cascant-Lopez E."/>
            <person name="Sobczyk M."/>
            <person name="Cockerton H.M."/>
            <person name="Harrison R.J."/>
        </authorList>
    </citation>
    <scope>NUCLEOTIDE SEQUENCE [LARGE SCALE GENOMIC DNA]</scope>
    <source>
        <strain evidence="1 2">12008</strain>
    </source>
</reference>
<name>A0AA44WT60_VERDA</name>
<organism evidence="1 2">
    <name type="scientific">Verticillium dahliae</name>
    <name type="common">Verticillium wilt</name>
    <dbReference type="NCBI Taxonomy" id="27337"/>
    <lineage>
        <taxon>Eukaryota</taxon>
        <taxon>Fungi</taxon>
        <taxon>Dikarya</taxon>
        <taxon>Ascomycota</taxon>
        <taxon>Pezizomycotina</taxon>
        <taxon>Sordariomycetes</taxon>
        <taxon>Hypocreomycetidae</taxon>
        <taxon>Glomerellales</taxon>
        <taxon>Plectosphaerellaceae</taxon>
        <taxon>Verticillium</taxon>
    </lineage>
</organism>
<evidence type="ECO:0000313" key="2">
    <source>
        <dbReference type="Proteomes" id="UP000236305"/>
    </source>
</evidence>
<dbReference type="Proteomes" id="UP000236305">
    <property type="component" value="Unassembled WGS sequence"/>
</dbReference>
<comment type="caution">
    <text evidence="1">The sequence shown here is derived from an EMBL/GenBank/DDBJ whole genome shotgun (WGS) entry which is preliminary data.</text>
</comment>